<evidence type="ECO:0000313" key="1">
    <source>
        <dbReference type="EMBL" id="CAB9513296.1"/>
    </source>
</evidence>
<reference evidence="1" key="1">
    <citation type="submission" date="2020-06" db="EMBL/GenBank/DDBJ databases">
        <authorList>
            <consortium name="Plant Systems Biology data submission"/>
        </authorList>
    </citation>
    <scope>NUCLEOTIDE SEQUENCE</scope>
    <source>
        <strain evidence="1">D6</strain>
    </source>
</reference>
<accession>A0A9N8HGK8</accession>
<protein>
    <submittedName>
        <fullName evidence="1">Uncharacterized protein</fullName>
    </submittedName>
</protein>
<name>A0A9N8HGK8_9STRA</name>
<sequence>MTDHVSAAATLRANNASPLLSSGLSCHVVAEQVLGFLERKDILQCLAVECLKNHFHLEKYYCQEHGSKLESQVGRRQNHIARKEKQQGIADDVITNDTKKFKGECEDCVEEEFGFERCPDCTEFSPKEEVHGGFVNETTALRWVFANSVTELFVLSVAPPFGVKNAPRIWDALIVPWRTLFSAASVITHFALTARTPSFAAAVKNSFVANARSLTIVLGVTSVTA</sequence>
<evidence type="ECO:0000313" key="2">
    <source>
        <dbReference type="Proteomes" id="UP001153069"/>
    </source>
</evidence>
<dbReference type="EMBL" id="CAICTM010000582">
    <property type="protein sequence ID" value="CAB9513296.1"/>
    <property type="molecule type" value="Genomic_DNA"/>
</dbReference>
<keyword evidence="2" id="KW-1185">Reference proteome</keyword>
<gene>
    <name evidence="1" type="ORF">SEMRO_583_G170670.1</name>
</gene>
<dbReference type="AlphaFoldDB" id="A0A9N8HGK8"/>
<proteinExistence type="predicted"/>
<dbReference type="Proteomes" id="UP001153069">
    <property type="component" value="Unassembled WGS sequence"/>
</dbReference>
<organism evidence="1 2">
    <name type="scientific">Seminavis robusta</name>
    <dbReference type="NCBI Taxonomy" id="568900"/>
    <lineage>
        <taxon>Eukaryota</taxon>
        <taxon>Sar</taxon>
        <taxon>Stramenopiles</taxon>
        <taxon>Ochrophyta</taxon>
        <taxon>Bacillariophyta</taxon>
        <taxon>Bacillariophyceae</taxon>
        <taxon>Bacillariophycidae</taxon>
        <taxon>Naviculales</taxon>
        <taxon>Naviculaceae</taxon>
        <taxon>Seminavis</taxon>
    </lineage>
</organism>
<comment type="caution">
    <text evidence="1">The sequence shown here is derived from an EMBL/GenBank/DDBJ whole genome shotgun (WGS) entry which is preliminary data.</text>
</comment>